<evidence type="ECO:0000313" key="2">
    <source>
        <dbReference type="EMBL" id="KAK0645730.1"/>
    </source>
</evidence>
<accession>A0AA39Y5D8</accession>
<evidence type="ECO:0000313" key="3">
    <source>
        <dbReference type="Proteomes" id="UP001174936"/>
    </source>
</evidence>
<gene>
    <name evidence="2" type="ORF">B0T16DRAFT_411823</name>
</gene>
<feature type="domain" description="F-box" evidence="1">
    <location>
        <begin position="2"/>
        <end position="21"/>
    </location>
</feature>
<reference evidence="2" key="1">
    <citation type="submission" date="2023-06" db="EMBL/GenBank/DDBJ databases">
        <title>Genome-scale phylogeny and comparative genomics of the fungal order Sordariales.</title>
        <authorList>
            <consortium name="Lawrence Berkeley National Laboratory"/>
            <person name="Hensen N."/>
            <person name="Bonometti L."/>
            <person name="Westerberg I."/>
            <person name="Brannstrom I.O."/>
            <person name="Guillou S."/>
            <person name="Cros-Aarteil S."/>
            <person name="Calhoun S."/>
            <person name="Haridas S."/>
            <person name="Kuo A."/>
            <person name="Mondo S."/>
            <person name="Pangilinan J."/>
            <person name="Riley R."/>
            <person name="Labutti K."/>
            <person name="Andreopoulos B."/>
            <person name="Lipzen A."/>
            <person name="Chen C."/>
            <person name="Yanf M."/>
            <person name="Daum C."/>
            <person name="Ng V."/>
            <person name="Clum A."/>
            <person name="Steindorff A."/>
            <person name="Ohm R."/>
            <person name="Martin F."/>
            <person name="Silar P."/>
            <person name="Natvig D."/>
            <person name="Lalanne C."/>
            <person name="Gautier V."/>
            <person name="Ament-Velasquez S.L."/>
            <person name="Kruys A."/>
            <person name="Hutchinson M.I."/>
            <person name="Powell A.J."/>
            <person name="Barry K."/>
            <person name="Miller A.N."/>
            <person name="Grigoriev I.V."/>
            <person name="Debuchy R."/>
            <person name="Gladieux P."/>
            <person name="Thoren M.H."/>
            <person name="Johannesson H."/>
        </authorList>
    </citation>
    <scope>NUCLEOTIDE SEQUENCE</scope>
    <source>
        <strain evidence="2">SMH2532-1</strain>
    </source>
</reference>
<dbReference type="InterPro" id="IPR001810">
    <property type="entry name" value="F-box_dom"/>
</dbReference>
<sequence>MAVNLLNLPSEVLLEIISYLDFPFFAADIGRLTLSRRWYDLALSSLRNLQLALGPLQLPWVPAIINLVHPSIISLSLVLTPDKSRTAEELRSLQATLRALANNILKNCRSLRNLSIALGYLWDVPPMTYTAHSLLVSVPQNLTTLCIDTSLCSWTGQPRNRPAPKWHLCDTINKIIFLGSLRTLHCRMISACEKLLALPEDISHDNPVTSLKLKRVVISLTWCIARSHRRDIDKTCPHVPCNSLRFTRSCEEGVKDYCLPEAITQQAVLLAERMKKPEVVRVWTYNYLGSGSKMFEMMAFDALACKQ</sequence>
<protein>
    <recommendedName>
        <fullName evidence="1">F-box domain-containing protein</fullName>
    </recommendedName>
</protein>
<comment type="caution">
    <text evidence="2">The sequence shown here is derived from an EMBL/GenBank/DDBJ whole genome shotgun (WGS) entry which is preliminary data.</text>
</comment>
<keyword evidence="3" id="KW-1185">Reference proteome</keyword>
<dbReference type="PROSITE" id="PS50181">
    <property type="entry name" value="FBOX"/>
    <property type="match status" value="1"/>
</dbReference>
<dbReference type="EMBL" id="JAULSV010000004">
    <property type="protein sequence ID" value="KAK0645730.1"/>
    <property type="molecule type" value="Genomic_DNA"/>
</dbReference>
<evidence type="ECO:0000259" key="1">
    <source>
        <dbReference type="PROSITE" id="PS50181"/>
    </source>
</evidence>
<dbReference type="CDD" id="cd09917">
    <property type="entry name" value="F-box_SF"/>
    <property type="match status" value="1"/>
</dbReference>
<proteinExistence type="predicted"/>
<dbReference type="Proteomes" id="UP001174936">
    <property type="component" value="Unassembled WGS sequence"/>
</dbReference>
<dbReference type="AlphaFoldDB" id="A0AA39Y5D8"/>
<name>A0AA39Y5D8_9PEZI</name>
<dbReference type="Pfam" id="PF12937">
    <property type="entry name" value="F-box-like"/>
    <property type="match status" value="1"/>
</dbReference>
<organism evidence="2 3">
    <name type="scientific">Cercophora newfieldiana</name>
    <dbReference type="NCBI Taxonomy" id="92897"/>
    <lineage>
        <taxon>Eukaryota</taxon>
        <taxon>Fungi</taxon>
        <taxon>Dikarya</taxon>
        <taxon>Ascomycota</taxon>
        <taxon>Pezizomycotina</taxon>
        <taxon>Sordariomycetes</taxon>
        <taxon>Sordariomycetidae</taxon>
        <taxon>Sordariales</taxon>
        <taxon>Lasiosphaeriaceae</taxon>
        <taxon>Cercophora</taxon>
    </lineage>
</organism>